<dbReference type="EMBL" id="JQBT01000032">
    <property type="protein sequence ID" value="KRN79348.1"/>
    <property type="molecule type" value="Genomic_DNA"/>
</dbReference>
<dbReference type="PANTHER" id="PTHR10724:SF10">
    <property type="entry name" value="S1 RNA-BINDING DOMAIN-CONTAINING PROTEIN 1"/>
    <property type="match status" value="1"/>
</dbReference>
<dbReference type="InterPro" id="IPR012337">
    <property type="entry name" value="RNaseH-like_sf"/>
</dbReference>
<dbReference type="InterPro" id="IPR023319">
    <property type="entry name" value="Tex-like_HTH_dom_sf"/>
</dbReference>
<dbReference type="InterPro" id="IPR050437">
    <property type="entry name" value="Ribos_protein_bS1-like"/>
</dbReference>
<dbReference type="SUPFAM" id="SSF53098">
    <property type="entry name" value="Ribonuclease H-like"/>
    <property type="match status" value="1"/>
</dbReference>
<evidence type="ECO:0000259" key="2">
    <source>
        <dbReference type="PROSITE" id="PS50126"/>
    </source>
</evidence>
<dbReference type="PANTHER" id="PTHR10724">
    <property type="entry name" value="30S RIBOSOMAL PROTEIN S1"/>
    <property type="match status" value="1"/>
</dbReference>
<dbReference type="GO" id="GO:0006139">
    <property type="term" value="P:nucleobase-containing compound metabolic process"/>
    <property type="evidence" value="ECO:0007669"/>
    <property type="project" value="InterPro"/>
</dbReference>
<dbReference type="SUPFAM" id="SSF158832">
    <property type="entry name" value="Tex N-terminal region-like"/>
    <property type="match status" value="1"/>
</dbReference>
<dbReference type="CDD" id="cd05685">
    <property type="entry name" value="S1_Tex"/>
    <property type="match status" value="1"/>
</dbReference>
<dbReference type="AlphaFoldDB" id="A0A0R2JYW3"/>
<dbReference type="SUPFAM" id="SSF50249">
    <property type="entry name" value="Nucleic acid-binding proteins"/>
    <property type="match status" value="1"/>
</dbReference>
<dbReference type="InterPro" id="IPR018974">
    <property type="entry name" value="Tex-like_N"/>
</dbReference>
<dbReference type="Gene3D" id="2.40.50.140">
    <property type="entry name" value="Nucleic acid-binding proteins"/>
    <property type="match status" value="1"/>
</dbReference>
<dbReference type="InterPro" id="IPR003029">
    <property type="entry name" value="S1_domain"/>
</dbReference>
<dbReference type="FunFam" id="2.40.50.140:FF:000051">
    <property type="entry name" value="RNA-binding transcriptional accessory protein"/>
    <property type="match status" value="1"/>
</dbReference>
<dbReference type="Gene3D" id="1.10.150.310">
    <property type="entry name" value="Tex RuvX-like domain-like"/>
    <property type="match status" value="1"/>
</dbReference>
<dbReference type="Proteomes" id="UP000051565">
    <property type="component" value="Unassembled WGS sequence"/>
</dbReference>
<dbReference type="Pfam" id="PF12836">
    <property type="entry name" value="HHH_3"/>
    <property type="match status" value="1"/>
</dbReference>
<name>A0A0R2JYW3_9LACO</name>
<feature type="domain" description="S1 motif" evidence="2">
    <location>
        <begin position="673"/>
        <end position="742"/>
    </location>
</feature>
<dbReference type="FunFam" id="1.10.10.650:FF:000001">
    <property type="entry name" value="S1 RNA-binding domain 1"/>
    <property type="match status" value="1"/>
</dbReference>
<evidence type="ECO:0000256" key="1">
    <source>
        <dbReference type="SAM" id="Coils"/>
    </source>
</evidence>
<dbReference type="SMART" id="SM00732">
    <property type="entry name" value="YqgFc"/>
    <property type="match status" value="1"/>
</dbReference>
<proteinExistence type="predicted"/>
<dbReference type="InterPro" id="IPR032639">
    <property type="entry name" value="Tex_YqgF"/>
</dbReference>
<dbReference type="GO" id="GO:0005737">
    <property type="term" value="C:cytoplasm"/>
    <property type="evidence" value="ECO:0007669"/>
    <property type="project" value="UniProtKB-ARBA"/>
</dbReference>
<dbReference type="InterPro" id="IPR055179">
    <property type="entry name" value="Tex-like_central_region"/>
</dbReference>
<dbReference type="SMART" id="SM00316">
    <property type="entry name" value="S1"/>
    <property type="match status" value="1"/>
</dbReference>
<dbReference type="Gene3D" id="1.10.3500.10">
    <property type="entry name" value="Tex N-terminal region-like"/>
    <property type="match status" value="1"/>
</dbReference>
<protein>
    <recommendedName>
        <fullName evidence="2">S1 motif domain-containing protein</fullName>
    </recommendedName>
</protein>
<dbReference type="GO" id="GO:0003729">
    <property type="term" value="F:mRNA binding"/>
    <property type="evidence" value="ECO:0007669"/>
    <property type="project" value="UniProtKB-ARBA"/>
</dbReference>
<dbReference type="Pfam" id="PF09371">
    <property type="entry name" value="Tex_N"/>
    <property type="match status" value="1"/>
</dbReference>
<dbReference type="InterPro" id="IPR037027">
    <property type="entry name" value="YqgF/RNaseH-like_dom_sf"/>
</dbReference>
<dbReference type="GO" id="GO:0003735">
    <property type="term" value="F:structural constituent of ribosome"/>
    <property type="evidence" value="ECO:0007669"/>
    <property type="project" value="TreeGrafter"/>
</dbReference>
<dbReference type="InterPro" id="IPR023323">
    <property type="entry name" value="Tex-like_dom_sf"/>
</dbReference>
<dbReference type="Pfam" id="PF16921">
    <property type="entry name" value="Tex_YqgF"/>
    <property type="match status" value="1"/>
</dbReference>
<dbReference type="Gene3D" id="3.30.420.140">
    <property type="entry name" value="YqgF/RNase H-like domain"/>
    <property type="match status" value="1"/>
</dbReference>
<feature type="coiled-coil region" evidence="1">
    <location>
        <begin position="76"/>
        <end position="103"/>
    </location>
</feature>
<keyword evidence="4" id="KW-1185">Reference proteome</keyword>
<reference evidence="3 4" key="1">
    <citation type="journal article" date="2015" name="Genome Announc.">
        <title>Expanding the biotechnology potential of lactobacilli through comparative genomics of 213 strains and associated genera.</title>
        <authorList>
            <person name="Sun Z."/>
            <person name="Harris H.M."/>
            <person name="McCann A."/>
            <person name="Guo C."/>
            <person name="Argimon S."/>
            <person name="Zhang W."/>
            <person name="Yang X."/>
            <person name="Jeffery I.B."/>
            <person name="Cooney J.C."/>
            <person name="Kagawa T.F."/>
            <person name="Liu W."/>
            <person name="Song Y."/>
            <person name="Salvetti E."/>
            <person name="Wrobel A."/>
            <person name="Rasinkangas P."/>
            <person name="Parkhill J."/>
            <person name="Rea M.C."/>
            <person name="O'Sullivan O."/>
            <person name="Ritari J."/>
            <person name="Douillard F.P."/>
            <person name="Paul Ross R."/>
            <person name="Yang R."/>
            <person name="Briner A.E."/>
            <person name="Felis G.E."/>
            <person name="de Vos W.M."/>
            <person name="Barrangou R."/>
            <person name="Klaenhammer T.R."/>
            <person name="Caufield P.W."/>
            <person name="Cui Y."/>
            <person name="Zhang H."/>
            <person name="O'Toole P.W."/>
        </authorList>
    </citation>
    <scope>NUCLEOTIDE SEQUENCE [LARGE SCALE GENOMIC DNA]</scope>
    <source>
        <strain evidence="3 4">DSM 20690</strain>
    </source>
</reference>
<dbReference type="PROSITE" id="PS50126">
    <property type="entry name" value="S1"/>
    <property type="match status" value="1"/>
</dbReference>
<dbReference type="SUPFAM" id="SSF47781">
    <property type="entry name" value="RuvA domain 2-like"/>
    <property type="match status" value="2"/>
</dbReference>
<evidence type="ECO:0000313" key="3">
    <source>
        <dbReference type="EMBL" id="KRN79348.1"/>
    </source>
</evidence>
<dbReference type="FunFam" id="1.10.150.310:FF:000001">
    <property type="entry name" value="RNA-binding transcriptional accessory protein"/>
    <property type="match status" value="1"/>
</dbReference>
<dbReference type="GO" id="GO:0006412">
    <property type="term" value="P:translation"/>
    <property type="evidence" value="ECO:0007669"/>
    <property type="project" value="TreeGrafter"/>
</dbReference>
<dbReference type="PATRIC" id="fig|1122148.6.peg.780"/>
<dbReference type="InterPro" id="IPR012340">
    <property type="entry name" value="NA-bd_OB-fold"/>
</dbReference>
<dbReference type="Pfam" id="PF00575">
    <property type="entry name" value="S1"/>
    <property type="match status" value="1"/>
</dbReference>
<dbReference type="STRING" id="53444.AYR59_00165"/>
<sequence length="745" mass="83705">MEISFGLDFVIVNEVFVFYGGIFMDQTIISQLSQQLEGINRKQIQTTLSMLEDGNTVPFIARYRKERTGNLDEVQIRDIEDNYHRLEKLAKRKTEIMKQIDEQGKLTDQLQNDINTADDLQTVEDLYLPYKQKRKTKAMVADEKGLTPLANQIMQFPNQSPEILAAAYVNPKVDLSSVTDVLAGVTDIISQKVGDNANFREWIRNYTENNGKLQTKVKTDGKELDENGVYENYYDFSESVKDIPSYRVLAINRGNKNKILQVKIDVNETVILSHLNFHMIGKHREMTVDFVKNAIKEGYRHFIKPAISREVENKLTETAENHAIEVFGKNLYHLLMQTPMKGKVVLGFDPAYRTGCKLAIIDKNGKFLDKQIIFATKPASETKISQARTEFIALIKKYHVEMIAIGNGTASRESEQFVADAIKDIDFPVHYVIVNESGASVYSASENARNEFPKLHVEERSAISIGRRLQDPLAELIKIDPKAVGVGQYQHDVSEKNLDTQLSRVVETAVNQVGVNLNTASPELLEHISGLSKAISNNIVSYREENGSFVNRSQLKKVKRLGPKAFEQSVGFLRIIGGSNPLDNTDIHPESYATATQILKYLEINLEDLGSPKATSKLQKKDVKTIANELQIDEMQAADLLAGLKNSGRDLRDKMTAPLLKSDVMTIDDLTPGLKLQGTVRNVIDFGAFVDIGVKQDGLVHISKMSEKFVNDPSKLVSVGDIVDVWVLSVDKDRNRIQLSMIEPD</sequence>
<accession>A0A0R2JYW3</accession>
<organism evidence="3 4">
    <name type="scientific">Fructilactobacillus lindneri DSM 20690 = JCM 11027</name>
    <dbReference type="NCBI Taxonomy" id="1122148"/>
    <lineage>
        <taxon>Bacteria</taxon>
        <taxon>Bacillati</taxon>
        <taxon>Bacillota</taxon>
        <taxon>Bacilli</taxon>
        <taxon>Lactobacillales</taxon>
        <taxon>Lactobacillaceae</taxon>
        <taxon>Fructilactobacillus</taxon>
    </lineage>
</organism>
<dbReference type="InterPro" id="IPR006641">
    <property type="entry name" value="YqgF/RNaseH-like_dom"/>
</dbReference>
<comment type="caution">
    <text evidence="3">The sequence shown here is derived from an EMBL/GenBank/DDBJ whole genome shotgun (WGS) entry which is preliminary data.</text>
</comment>
<keyword evidence="1" id="KW-0175">Coiled coil</keyword>
<dbReference type="Gene3D" id="1.10.10.650">
    <property type="entry name" value="RuvA domain 2-like"/>
    <property type="match status" value="1"/>
</dbReference>
<evidence type="ECO:0000313" key="4">
    <source>
        <dbReference type="Proteomes" id="UP000051565"/>
    </source>
</evidence>
<dbReference type="Pfam" id="PF17674">
    <property type="entry name" value="HHH_9"/>
    <property type="match status" value="1"/>
</dbReference>
<dbReference type="FunFam" id="3.30.420.140:FF:000001">
    <property type="entry name" value="RNA-binding transcriptional accessory protein"/>
    <property type="match status" value="1"/>
</dbReference>
<dbReference type="InterPro" id="IPR044146">
    <property type="entry name" value="S1_Tex"/>
</dbReference>
<gene>
    <name evidence="3" type="ORF">IV52_GL000757</name>
</gene>
<dbReference type="InterPro" id="IPR010994">
    <property type="entry name" value="RuvA_2-like"/>
</dbReference>
<dbReference type="InterPro" id="IPR041692">
    <property type="entry name" value="HHH_9"/>
</dbReference>
<dbReference type="Pfam" id="PF22706">
    <property type="entry name" value="Tex_central_region"/>
    <property type="match status" value="1"/>
</dbReference>